<evidence type="ECO:0000313" key="1">
    <source>
        <dbReference type="EMBL" id="KAJ7608999.1"/>
    </source>
</evidence>
<organism evidence="1 2">
    <name type="scientific">Roridomyces roridus</name>
    <dbReference type="NCBI Taxonomy" id="1738132"/>
    <lineage>
        <taxon>Eukaryota</taxon>
        <taxon>Fungi</taxon>
        <taxon>Dikarya</taxon>
        <taxon>Basidiomycota</taxon>
        <taxon>Agaricomycotina</taxon>
        <taxon>Agaricomycetes</taxon>
        <taxon>Agaricomycetidae</taxon>
        <taxon>Agaricales</taxon>
        <taxon>Marasmiineae</taxon>
        <taxon>Mycenaceae</taxon>
        <taxon>Roridomyces</taxon>
    </lineage>
</organism>
<reference evidence="1" key="1">
    <citation type="submission" date="2023-03" db="EMBL/GenBank/DDBJ databases">
        <title>Massive genome expansion in bonnet fungi (Mycena s.s.) driven by repeated elements and novel gene families across ecological guilds.</title>
        <authorList>
            <consortium name="Lawrence Berkeley National Laboratory"/>
            <person name="Harder C.B."/>
            <person name="Miyauchi S."/>
            <person name="Viragh M."/>
            <person name="Kuo A."/>
            <person name="Thoen E."/>
            <person name="Andreopoulos B."/>
            <person name="Lu D."/>
            <person name="Skrede I."/>
            <person name="Drula E."/>
            <person name="Henrissat B."/>
            <person name="Morin E."/>
            <person name="Kohler A."/>
            <person name="Barry K."/>
            <person name="LaButti K."/>
            <person name="Morin E."/>
            <person name="Salamov A."/>
            <person name="Lipzen A."/>
            <person name="Mereny Z."/>
            <person name="Hegedus B."/>
            <person name="Baldrian P."/>
            <person name="Stursova M."/>
            <person name="Weitz H."/>
            <person name="Taylor A."/>
            <person name="Grigoriev I.V."/>
            <person name="Nagy L.G."/>
            <person name="Martin F."/>
            <person name="Kauserud H."/>
        </authorList>
    </citation>
    <scope>NUCLEOTIDE SEQUENCE</scope>
    <source>
        <strain evidence="1">9284</strain>
    </source>
</reference>
<protein>
    <submittedName>
        <fullName evidence="1">Uncharacterized protein</fullName>
    </submittedName>
</protein>
<accession>A0AAD7FBF1</accession>
<name>A0AAD7FBF1_9AGAR</name>
<dbReference type="EMBL" id="JARKIF010000042">
    <property type="protein sequence ID" value="KAJ7608999.1"/>
    <property type="molecule type" value="Genomic_DNA"/>
</dbReference>
<dbReference type="Proteomes" id="UP001221142">
    <property type="component" value="Unassembled WGS sequence"/>
</dbReference>
<proteinExistence type="predicted"/>
<comment type="caution">
    <text evidence="1">The sequence shown here is derived from an EMBL/GenBank/DDBJ whole genome shotgun (WGS) entry which is preliminary data.</text>
</comment>
<dbReference type="AlphaFoldDB" id="A0AAD7FBF1"/>
<evidence type="ECO:0000313" key="2">
    <source>
        <dbReference type="Proteomes" id="UP001221142"/>
    </source>
</evidence>
<keyword evidence="2" id="KW-1185">Reference proteome</keyword>
<gene>
    <name evidence="1" type="ORF">FB45DRAFT_945092</name>
</gene>
<sequence length="281" mass="29728">MAEELLQSDGLASSLSLLSSGLGLGSGDLGAEELAKEILEVNAFPSSGSGCNRSPGFLHTTCKCLTQKVLNLESVMGPANRRMLVTTMMLANWFLLLSNNIEANGGPGSTSSQCLKPGALNSQGPSTFVLPGELGLEAELVLAGSTLLLVLANGFELTSLLLLLERDTSTLLCSNLTTQTLEVGAKSGRRSGVGVMTLRSRVTGKLALLQEPNLVKPLTERILLILEALSSEILGLRSLDSFECCNVFVAGIGIGITRLRVEHWLKSGCVGEEETWRGELL</sequence>